<dbReference type="AlphaFoldDB" id="A0A0D3ICW7"/>
<dbReference type="InterPro" id="IPR051218">
    <property type="entry name" value="Sec_MonoDiacylglyc_Lipase"/>
</dbReference>
<evidence type="ECO:0000313" key="3">
    <source>
        <dbReference type="Proteomes" id="UP000013827"/>
    </source>
</evidence>
<evidence type="ECO:0000259" key="1">
    <source>
        <dbReference type="Pfam" id="PF01764"/>
    </source>
</evidence>
<dbReference type="PANTHER" id="PTHR45856">
    <property type="entry name" value="ALPHA/BETA-HYDROLASES SUPERFAMILY PROTEIN"/>
    <property type="match status" value="1"/>
</dbReference>
<proteinExistence type="predicted"/>
<dbReference type="SUPFAM" id="SSF53474">
    <property type="entry name" value="alpha/beta-Hydrolases"/>
    <property type="match status" value="1"/>
</dbReference>
<dbReference type="Gene3D" id="3.40.50.1820">
    <property type="entry name" value="alpha/beta hydrolase"/>
    <property type="match status" value="1"/>
</dbReference>
<name>A0A0D3ICW7_EMIH1</name>
<dbReference type="GO" id="GO:0006629">
    <property type="term" value="P:lipid metabolic process"/>
    <property type="evidence" value="ECO:0007669"/>
    <property type="project" value="InterPro"/>
</dbReference>
<dbReference type="InterPro" id="IPR002921">
    <property type="entry name" value="Fungal_lipase-type"/>
</dbReference>
<keyword evidence="3" id="KW-1185">Reference proteome</keyword>
<evidence type="ECO:0000313" key="2">
    <source>
        <dbReference type="EnsemblProtists" id="EOD09102"/>
    </source>
</evidence>
<dbReference type="Pfam" id="PF01764">
    <property type="entry name" value="Lipase_3"/>
    <property type="match status" value="1"/>
</dbReference>
<dbReference type="Proteomes" id="UP000013827">
    <property type="component" value="Unassembled WGS sequence"/>
</dbReference>
<dbReference type="PaxDb" id="2903-EOD09102"/>
<sequence>MAPTAAALSLDAAVGYSLAASLAYSPPAELRRGSGGYQQRLAPRLAFSQQVEVDRLRASATLFEMEEQDGVCVAFRGSTDLKNYLSMFNLFFEPSRLGTAKGGRVHRGYQEASLELYDRLSPLLASRQPQRLAFIGHSYGGGTATLCALAHAEAGGEAGGEASSVDEVVTFAGPRVGDTQFAMRYDELLGERTTHYVHDLDPVLAQNQPLWNALGFVHTGRRVRCAAAEPRLLADGDPSLGAPLNFADHGRYLGTVLGPSPAGWGQG</sequence>
<organism evidence="2 3">
    <name type="scientific">Emiliania huxleyi (strain CCMP1516)</name>
    <dbReference type="NCBI Taxonomy" id="280463"/>
    <lineage>
        <taxon>Eukaryota</taxon>
        <taxon>Haptista</taxon>
        <taxon>Haptophyta</taxon>
        <taxon>Prymnesiophyceae</taxon>
        <taxon>Isochrysidales</taxon>
        <taxon>Noelaerhabdaceae</taxon>
        <taxon>Emiliania</taxon>
    </lineage>
</organism>
<reference evidence="2" key="2">
    <citation type="submission" date="2024-10" db="UniProtKB">
        <authorList>
            <consortium name="EnsemblProtists"/>
        </authorList>
    </citation>
    <scope>IDENTIFICATION</scope>
</reference>
<reference evidence="3" key="1">
    <citation type="journal article" date="2013" name="Nature">
        <title>Pan genome of the phytoplankton Emiliania underpins its global distribution.</title>
        <authorList>
            <person name="Read B.A."/>
            <person name="Kegel J."/>
            <person name="Klute M.J."/>
            <person name="Kuo A."/>
            <person name="Lefebvre S.C."/>
            <person name="Maumus F."/>
            <person name="Mayer C."/>
            <person name="Miller J."/>
            <person name="Monier A."/>
            <person name="Salamov A."/>
            <person name="Young J."/>
            <person name="Aguilar M."/>
            <person name="Claverie J.M."/>
            <person name="Frickenhaus S."/>
            <person name="Gonzalez K."/>
            <person name="Herman E.K."/>
            <person name="Lin Y.C."/>
            <person name="Napier J."/>
            <person name="Ogata H."/>
            <person name="Sarno A.F."/>
            <person name="Shmutz J."/>
            <person name="Schroeder D."/>
            <person name="de Vargas C."/>
            <person name="Verret F."/>
            <person name="von Dassow P."/>
            <person name="Valentin K."/>
            <person name="Van de Peer Y."/>
            <person name="Wheeler G."/>
            <person name="Dacks J.B."/>
            <person name="Delwiche C.F."/>
            <person name="Dyhrman S.T."/>
            <person name="Glockner G."/>
            <person name="John U."/>
            <person name="Richards T."/>
            <person name="Worden A.Z."/>
            <person name="Zhang X."/>
            <person name="Grigoriev I.V."/>
            <person name="Allen A.E."/>
            <person name="Bidle K."/>
            <person name="Borodovsky M."/>
            <person name="Bowler C."/>
            <person name="Brownlee C."/>
            <person name="Cock J.M."/>
            <person name="Elias M."/>
            <person name="Gladyshev V.N."/>
            <person name="Groth M."/>
            <person name="Guda C."/>
            <person name="Hadaegh A."/>
            <person name="Iglesias-Rodriguez M.D."/>
            <person name="Jenkins J."/>
            <person name="Jones B.M."/>
            <person name="Lawson T."/>
            <person name="Leese F."/>
            <person name="Lindquist E."/>
            <person name="Lobanov A."/>
            <person name="Lomsadze A."/>
            <person name="Malik S.B."/>
            <person name="Marsh M.E."/>
            <person name="Mackinder L."/>
            <person name="Mock T."/>
            <person name="Mueller-Roeber B."/>
            <person name="Pagarete A."/>
            <person name="Parker M."/>
            <person name="Probert I."/>
            <person name="Quesneville H."/>
            <person name="Raines C."/>
            <person name="Rensing S.A."/>
            <person name="Riano-Pachon D.M."/>
            <person name="Richier S."/>
            <person name="Rokitta S."/>
            <person name="Shiraiwa Y."/>
            <person name="Soanes D.M."/>
            <person name="van der Giezen M."/>
            <person name="Wahlund T.M."/>
            <person name="Williams B."/>
            <person name="Wilson W."/>
            <person name="Wolfe G."/>
            <person name="Wurch L.L."/>
        </authorList>
    </citation>
    <scope>NUCLEOTIDE SEQUENCE</scope>
</reference>
<dbReference type="KEGG" id="ehx:EMIHUDRAFT_452970"/>
<feature type="domain" description="Fungal lipase-type" evidence="1">
    <location>
        <begin position="73"/>
        <end position="203"/>
    </location>
</feature>
<dbReference type="InterPro" id="IPR029058">
    <property type="entry name" value="AB_hydrolase_fold"/>
</dbReference>
<dbReference type="CDD" id="cd00519">
    <property type="entry name" value="Lipase_3"/>
    <property type="match status" value="1"/>
</dbReference>
<dbReference type="EnsemblProtists" id="EOD09102">
    <property type="protein sequence ID" value="EOD09102"/>
    <property type="gene ID" value="EMIHUDRAFT_452970"/>
</dbReference>
<dbReference type="PANTHER" id="PTHR45856:SF11">
    <property type="entry name" value="FUNGAL LIPASE-LIKE DOMAIN-CONTAINING PROTEIN"/>
    <property type="match status" value="1"/>
</dbReference>
<protein>
    <recommendedName>
        <fullName evidence="1">Fungal lipase-type domain-containing protein</fullName>
    </recommendedName>
</protein>
<dbReference type="GeneID" id="17255137"/>
<dbReference type="HOGENOM" id="CLU_1043680_0_0_1"/>
<accession>A0A0D3ICW7</accession>
<dbReference type="RefSeq" id="XP_005761531.1">
    <property type="nucleotide sequence ID" value="XM_005761474.1"/>
</dbReference>